<protein>
    <submittedName>
        <fullName evidence="1">Uncharacterized protein</fullName>
    </submittedName>
</protein>
<organism evidence="1 2">
    <name type="scientific">Opisthorchis felineus</name>
    <dbReference type="NCBI Taxonomy" id="147828"/>
    <lineage>
        <taxon>Eukaryota</taxon>
        <taxon>Metazoa</taxon>
        <taxon>Spiralia</taxon>
        <taxon>Lophotrochozoa</taxon>
        <taxon>Platyhelminthes</taxon>
        <taxon>Trematoda</taxon>
        <taxon>Digenea</taxon>
        <taxon>Opisthorchiida</taxon>
        <taxon>Opisthorchiata</taxon>
        <taxon>Opisthorchiidae</taxon>
        <taxon>Opisthorchis</taxon>
    </lineage>
</organism>
<dbReference type="Proteomes" id="UP000308267">
    <property type="component" value="Unassembled WGS sequence"/>
</dbReference>
<accession>A0A4S2LHX9</accession>
<gene>
    <name evidence="1" type="ORF">CRM22_007460</name>
</gene>
<reference evidence="1 2" key="1">
    <citation type="journal article" date="2019" name="BMC Genomics">
        <title>New insights from Opisthorchis felineus genome: update on genomics of the epidemiologically important liver flukes.</title>
        <authorList>
            <person name="Ershov N.I."/>
            <person name="Mordvinov V.A."/>
            <person name="Prokhortchouk E.B."/>
            <person name="Pakharukova M.Y."/>
            <person name="Gunbin K.V."/>
            <person name="Ustyantsev K."/>
            <person name="Genaev M.A."/>
            <person name="Blinov A.G."/>
            <person name="Mazur A."/>
            <person name="Boulygina E."/>
            <person name="Tsygankova S."/>
            <person name="Khrameeva E."/>
            <person name="Chekanov N."/>
            <person name="Fan G."/>
            <person name="Xiao A."/>
            <person name="Zhang H."/>
            <person name="Xu X."/>
            <person name="Yang H."/>
            <person name="Solovyev V."/>
            <person name="Lee S.M."/>
            <person name="Liu X."/>
            <person name="Afonnikov D.A."/>
            <person name="Skryabin K.G."/>
        </authorList>
    </citation>
    <scope>NUCLEOTIDE SEQUENCE [LARGE SCALE GENOMIC DNA]</scope>
    <source>
        <strain evidence="1">AK-0245</strain>
        <tissue evidence="1">Whole organism</tissue>
    </source>
</reference>
<sequence length="133" mass="14886">MTWIGKFLANRPTKLAYTARLPKSTASTLEFHRVASTLLSSDFISSRLSLRMLPSTNPLTTKVYHIQLHLTLLVSHTFRFSFHRFTSNCTPSISSGPIPYPSGFSLGPHLSTKLSWSLYVKKAAGRVSRKGKF</sequence>
<dbReference type="EMBL" id="SJOL01007550">
    <property type="protein sequence ID" value="TGZ62396.1"/>
    <property type="molecule type" value="Genomic_DNA"/>
</dbReference>
<keyword evidence="2" id="KW-1185">Reference proteome</keyword>
<evidence type="ECO:0000313" key="1">
    <source>
        <dbReference type="EMBL" id="TGZ62396.1"/>
    </source>
</evidence>
<evidence type="ECO:0000313" key="2">
    <source>
        <dbReference type="Proteomes" id="UP000308267"/>
    </source>
</evidence>
<name>A0A4S2LHX9_OPIFE</name>
<dbReference type="AlphaFoldDB" id="A0A4S2LHX9"/>
<proteinExistence type="predicted"/>
<comment type="caution">
    <text evidence="1">The sequence shown here is derived from an EMBL/GenBank/DDBJ whole genome shotgun (WGS) entry which is preliminary data.</text>
</comment>